<evidence type="ECO:0000256" key="2">
    <source>
        <dbReference type="ARBA" id="ARBA00013346"/>
    </source>
</evidence>
<dbReference type="InterPro" id="IPR029063">
    <property type="entry name" value="SAM-dependent_MTases_sf"/>
</dbReference>
<keyword evidence="5" id="KW-1185">Reference proteome</keyword>
<dbReference type="AlphaFoldDB" id="A0A1G6L436"/>
<keyword evidence="4" id="KW-0489">Methyltransferase</keyword>
<dbReference type="SUPFAM" id="SSF53335">
    <property type="entry name" value="S-adenosyl-L-methionine-dependent methyltransferases"/>
    <property type="match status" value="1"/>
</dbReference>
<evidence type="ECO:0000313" key="5">
    <source>
        <dbReference type="Proteomes" id="UP000198925"/>
    </source>
</evidence>
<evidence type="ECO:0000313" key="4">
    <source>
        <dbReference type="EMBL" id="SDC37883.1"/>
    </source>
</evidence>
<dbReference type="Proteomes" id="UP000198925">
    <property type="component" value="Unassembled WGS sequence"/>
</dbReference>
<accession>A0A1G6L436</accession>
<dbReference type="PANTHER" id="PTHR11579:SF18">
    <property type="entry name" value="PROTEIN-L-ISOASPARTATE O-METHYLTRANSFERASE"/>
    <property type="match status" value="1"/>
</dbReference>
<evidence type="ECO:0000256" key="1">
    <source>
        <dbReference type="ARBA" id="ARBA00005369"/>
    </source>
</evidence>
<dbReference type="Pfam" id="PF01135">
    <property type="entry name" value="PCMT"/>
    <property type="match status" value="1"/>
</dbReference>
<dbReference type="GO" id="GO:0005737">
    <property type="term" value="C:cytoplasm"/>
    <property type="evidence" value="ECO:0007669"/>
    <property type="project" value="TreeGrafter"/>
</dbReference>
<keyword evidence="4" id="KW-0808">Transferase</keyword>
<dbReference type="Gene3D" id="3.40.50.150">
    <property type="entry name" value="Vaccinia Virus protein VP39"/>
    <property type="match status" value="1"/>
</dbReference>
<dbReference type="PANTHER" id="PTHR11579">
    <property type="entry name" value="PROTEIN-L-ISOASPARTATE O-METHYLTRANSFERASE"/>
    <property type="match status" value="1"/>
</dbReference>
<name>A0A1G6L436_9PROT</name>
<organism evidence="4 5">
    <name type="scientific">Belnapia rosea</name>
    <dbReference type="NCBI Taxonomy" id="938405"/>
    <lineage>
        <taxon>Bacteria</taxon>
        <taxon>Pseudomonadati</taxon>
        <taxon>Pseudomonadota</taxon>
        <taxon>Alphaproteobacteria</taxon>
        <taxon>Acetobacterales</taxon>
        <taxon>Roseomonadaceae</taxon>
        <taxon>Belnapia</taxon>
    </lineage>
</organism>
<dbReference type="EMBL" id="FMZX01000001">
    <property type="protein sequence ID" value="SDC37883.1"/>
    <property type="molecule type" value="Genomic_DNA"/>
</dbReference>
<proteinExistence type="inferred from homology"/>
<sequence length="218" mass="23062">MDYADARKRMVDGQLRPNKVTDPRLLDAMRELPRERFLPRTVMARAYTDEDVPLPGGRAMIEPMVLARLVQLAAVRPGDRALVVGAGTGYGAAVLARMGARVTALEADAPLLEIARAVLPDYLPAGAVRLEATDPAAGFAAGAPYDVVLIEGEVPEIPTNLSDQLAEGGRLVGVLGFGRRQGKAVLGQRIGGGFSTVVAFDCATAPLPAFARRPGFVF</sequence>
<gene>
    <name evidence="4" type="ORF">SAMN04487779_1001750</name>
</gene>
<protein>
    <recommendedName>
        <fullName evidence="2">Protein-L-isoaspartate O-methyltransferase</fullName>
    </recommendedName>
    <alternativeName>
        <fullName evidence="3">Protein L-isoaspartyl methyltransferase</fullName>
    </alternativeName>
</protein>
<evidence type="ECO:0000256" key="3">
    <source>
        <dbReference type="ARBA" id="ARBA00030757"/>
    </source>
</evidence>
<dbReference type="GO" id="GO:0004719">
    <property type="term" value="F:protein-L-isoaspartate (D-aspartate) O-methyltransferase activity"/>
    <property type="evidence" value="ECO:0007669"/>
    <property type="project" value="InterPro"/>
</dbReference>
<reference evidence="4 5" key="1">
    <citation type="submission" date="2016-10" db="EMBL/GenBank/DDBJ databases">
        <authorList>
            <person name="de Groot N.N."/>
        </authorList>
    </citation>
    <scope>NUCLEOTIDE SEQUENCE [LARGE SCALE GENOMIC DNA]</scope>
    <source>
        <strain evidence="4 5">CPCC 100156</strain>
    </source>
</reference>
<dbReference type="InterPro" id="IPR000682">
    <property type="entry name" value="PCMT"/>
</dbReference>
<dbReference type="RefSeq" id="WP_090660564.1">
    <property type="nucleotide sequence ID" value="NZ_FMZX01000001.1"/>
</dbReference>
<dbReference type="STRING" id="938405.SAMN02927895_03789"/>
<comment type="similarity">
    <text evidence="1">Belongs to the methyltransferase superfamily. L-isoaspartyl/D-aspartyl protein methyltransferase family.</text>
</comment>
<dbReference type="GO" id="GO:0032259">
    <property type="term" value="P:methylation"/>
    <property type="evidence" value="ECO:0007669"/>
    <property type="project" value="UniProtKB-KW"/>
</dbReference>